<evidence type="ECO:0000259" key="1">
    <source>
        <dbReference type="Pfam" id="PF21688"/>
    </source>
</evidence>
<dbReference type="SUPFAM" id="SSF51905">
    <property type="entry name" value="FAD/NAD(P)-binding domain"/>
    <property type="match status" value="1"/>
</dbReference>
<comment type="caution">
    <text evidence="2">The sequence shown here is derived from an EMBL/GenBank/DDBJ whole genome shotgun (WGS) entry which is preliminary data.</text>
</comment>
<dbReference type="EMBL" id="JANFZH010000006">
    <property type="protein sequence ID" value="MCQ4839033.1"/>
    <property type="molecule type" value="Genomic_DNA"/>
</dbReference>
<protein>
    <recommendedName>
        <fullName evidence="1">FAD-dependent protein C-terminal domain-containing protein</fullName>
    </recommendedName>
</protein>
<evidence type="ECO:0000313" key="3">
    <source>
        <dbReference type="Proteomes" id="UP001524473"/>
    </source>
</evidence>
<dbReference type="PIRSF" id="PIRSF038984">
    <property type="entry name" value="FAD_binding_protein"/>
    <property type="match status" value="1"/>
</dbReference>
<dbReference type="Proteomes" id="UP001524473">
    <property type="component" value="Unassembled WGS sequence"/>
</dbReference>
<gene>
    <name evidence="2" type="ORF">NE695_03770</name>
</gene>
<organism evidence="2 3">
    <name type="scientific">Neglectibacter timonensis</name>
    <dbReference type="NCBI Taxonomy" id="1776382"/>
    <lineage>
        <taxon>Bacteria</taxon>
        <taxon>Bacillati</taxon>
        <taxon>Bacillota</taxon>
        <taxon>Clostridia</taxon>
        <taxon>Eubacteriales</taxon>
        <taxon>Oscillospiraceae</taxon>
        <taxon>Neglectibacter</taxon>
    </lineage>
</organism>
<sequence length="532" mass="57709">MLRISGLHLPLDFKEIELRRAAAKRLRLSETEVREVGLFKKSVDARKKDNIVFVCTADITLDGNEEKLLRRINDNGIQKVQQYRYELPKPVSLSQRPVVIGFGPAGMFAALILAQCGARPIVLERGESVEMRKKTVEDFWTSRRLNPKSNVQFGEGGAGTFSDGKLTTGTGDVRIRKVLEELVKAGAPEEILYEAKPHVGTDKLPGTVKNIREQIRSLGGEVYFETLVSNFFFRDGKLEALEVVGKDGKRKRLECSQAILAIGHSSRDTFERLSSLAVPMQPKAFSVGARIEHPAELINRSQYGRFAGHPALGAADYKLNRHLENGRGVYTFCMCPGGTVTGAASEPGGVVTNGMSSWARDGRNSNAAVLVGVTPDDFQEEGPLAGVAFQRKLEQAAFRLAGGNYNAPAQRVADFLERRPSKAFGGVLPSYCPGVVPASLDGCLPEFVTDSLRLAIPQMGKSLRGFDEGDAVLTAPETRSSSPVRILRGEDMQSLSLKGLYPCGEGAGYAGGIVSAAVDGIRCAEQLLAKNR</sequence>
<dbReference type="PANTHER" id="PTHR42842">
    <property type="entry name" value="FAD/NAD(P)-BINDING OXIDOREDUCTASE"/>
    <property type="match status" value="1"/>
</dbReference>
<dbReference type="RefSeq" id="WP_066865633.1">
    <property type="nucleotide sequence ID" value="NZ_CABKVV010000014.1"/>
</dbReference>
<dbReference type="Gene3D" id="3.30.70.2700">
    <property type="match status" value="1"/>
</dbReference>
<dbReference type="InterPro" id="IPR049516">
    <property type="entry name" value="FAD-depend_C"/>
</dbReference>
<reference evidence="2 3" key="1">
    <citation type="submission" date="2022-06" db="EMBL/GenBank/DDBJ databases">
        <title>Isolation of gut microbiota from human fecal samples.</title>
        <authorList>
            <person name="Pamer E.G."/>
            <person name="Barat B."/>
            <person name="Waligurski E."/>
            <person name="Medina S."/>
            <person name="Paddock L."/>
            <person name="Mostad J."/>
        </authorList>
    </citation>
    <scope>NUCLEOTIDE SEQUENCE [LARGE SCALE GENOMIC DNA]</scope>
    <source>
        <strain evidence="2 3">DFI.9.73</strain>
    </source>
</reference>
<dbReference type="PANTHER" id="PTHR42842:SF3">
    <property type="entry name" value="FAD_NAD(P)-BINDING OXIDOREDUCTASE FAMILY PROTEIN"/>
    <property type="match status" value="1"/>
</dbReference>
<keyword evidence="3" id="KW-1185">Reference proteome</keyword>
<dbReference type="Pfam" id="PF21688">
    <property type="entry name" value="FAD-depend_C"/>
    <property type="match status" value="1"/>
</dbReference>
<dbReference type="InterPro" id="IPR028348">
    <property type="entry name" value="FAD-binding_protein"/>
</dbReference>
<dbReference type="InterPro" id="IPR036188">
    <property type="entry name" value="FAD/NAD-bd_sf"/>
</dbReference>
<evidence type="ECO:0000313" key="2">
    <source>
        <dbReference type="EMBL" id="MCQ4839033.1"/>
    </source>
</evidence>
<name>A0ABT1RWI2_9FIRM</name>
<dbReference type="GeneID" id="90533017"/>
<proteinExistence type="predicted"/>
<feature type="domain" description="FAD-dependent protein C-terminal" evidence="1">
    <location>
        <begin position="284"/>
        <end position="480"/>
    </location>
</feature>
<dbReference type="Gene3D" id="3.50.50.60">
    <property type="entry name" value="FAD/NAD(P)-binding domain"/>
    <property type="match status" value="2"/>
</dbReference>
<accession>A0ABT1RWI2</accession>